<organism evidence="3">
    <name type="scientific">hydrothermal vent metagenome</name>
    <dbReference type="NCBI Taxonomy" id="652676"/>
    <lineage>
        <taxon>unclassified sequences</taxon>
        <taxon>metagenomes</taxon>
        <taxon>ecological metagenomes</taxon>
    </lineage>
</organism>
<accession>A0A3B0XUC8</accession>
<proteinExistence type="predicted"/>
<sequence length="288" mass="31961">MKKENINYFKVGVFVLVGMFFLLVMLYKITDGQSNTDEYYAEFENVTGIKDGIIVTYSGYAIGSVDGVEPVFKAGKTVYKLTLLVKSDWKIPQDSTAKIVMPAIISDKQIEITQGLSQNYLSPGDSLKSAEAVDIMELVDSIASQLNEFIPKSTKNVDVLLASLNYSADKISRILSDKNVQHLNNLFIHADASGKSLAKLTDGFTQINKQLDSILTRTDLILNDNSEDIRYTVIELKKSIDIISGRIESVMYNLDATSQNMNEFSRELRNNPGVILGSQPPADTHTNK</sequence>
<keyword evidence="1" id="KW-0812">Transmembrane</keyword>
<dbReference type="AlphaFoldDB" id="A0A3B0XUC8"/>
<gene>
    <name evidence="3" type="ORF">MNBD_GAMMA08-651</name>
</gene>
<dbReference type="EMBL" id="UOFH01000104">
    <property type="protein sequence ID" value="VAW59764.1"/>
    <property type="molecule type" value="Genomic_DNA"/>
</dbReference>
<name>A0A3B0XUC8_9ZZZZ</name>
<reference evidence="3" key="1">
    <citation type="submission" date="2018-06" db="EMBL/GenBank/DDBJ databases">
        <authorList>
            <person name="Zhirakovskaya E."/>
        </authorList>
    </citation>
    <scope>NUCLEOTIDE SEQUENCE</scope>
</reference>
<dbReference type="PANTHER" id="PTHR33371:SF4">
    <property type="entry name" value="INTERMEMBRANE PHOSPHOLIPID TRANSPORT SYSTEM BINDING PROTEIN MLAD"/>
    <property type="match status" value="1"/>
</dbReference>
<protein>
    <recommendedName>
        <fullName evidence="2">Mce/MlaD domain-containing protein</fullName>
    </recommendedName>
</protein>
<dbReference type="InterPro" id="IPR003399">
    <property type="entry name" value="Mce/MlaD"/>
</dbReference>
<dbReference type="Pfam" id="PF02470">
    <property type="entry name" value="MlaD"/>
    <property type="match status" value="1"/>
</dbReference>
<evidence type="ECO:0000259" key="2">
    <source>
        <dbReference type="Pfam" id="PF02470"/>
    </source>
</evidence>
<evidence type="ECO:0000256" key="1">
    <source>
        <dbReference type="SAM" id="Phobius"/>
    </source>
</evidence>
<keyword evidence="1" id="KW-1133">Transmembrane helix</keyword>
<keyword evidence="1" id="KW-0472">Membrane</keyword>
<evidence type="ECO:0000313" key="3">
    <source>
        <dbReference type="EMBL" id="VAW59764.1"/>
    </source>
</evidence>
<feature type="domain" description="Mce/MlaD" evidence="2">
    <location>
        <begin position="36"/>
        <end position="115"/>
    </location>
</feature>
<feature type="transmembrane region" description="Helical" evidence="1">
    <location>
        <begin position="7"/>
        <end position="27"/>
    </location>
</feature>
<dbReference type="InterPro" id="IPR052336">
    <property type="entry name" value="MlaD_Phospholipid_Transporter"/>
</dbReference>
<dbReference type="PANTHER" id="PTHR33371">
    <property type="entry name" value="INTERMEMBRANE PHOSPHOLIPID TRANSPORT SYSTEM BINDING PROTEIN MLAD-RELATED"/>
    <property type="match status" value="1"/>
</dbReference>